<dbReference type="AlphaFoldDB" id="A0A8X6G6J9"/>
<protein>
    <recommendedName>
        <fullName evidence="1">RNA-directed DNA polymerase</fullName>
        <ecNumber evidence="1">2.7.7.49</ecNumber>
    </recommendedName>
</protein>
<dbReference type="InterPro" id="IPR000477">
    <property type="entry name" value="RT_dom"/>
</dbReference>
<dbReference type="EMBL" id="BMAO01034461">
    <property type="protein sequence ID" value="GFQ96713.1"/>
    <property type="molecule type" value="Genomic_DNA"/>
</dbReference>
<comment type="caution">
    <text evidence="3">The sequence shown here is derived from an EMBL/GenBank/DDBJ whole genome shotgun (WGS) entry which is preliminary data.</text>
</comment>
<dbReference type="InterPro" id="IPR051320">
    <property type="entry name" value="Viral_Replic_Matur_Polypro"/>
</dbReference>
<dbReference type="InterPro" id="IPR041577">
    <property type="entry name" value="RT_RNaseH_2"/>
</dbReference>
<evidence type="ECO:0000313" key="4">
    <source>
        <dbReference type="Proteomes" id="UP000887116"/>
    </source>
</evidence>
<organism evidence="3 4">
    <name type="scientific">Trichonephila clavata</name>
    <name type="common">Joro spider</name>
    <name type="synonym">Nephila clavata</name>
    <dbReference type="NCBI Taxonomy" id="2740835"/>
    <lineage>
        <taxon>Eukaryota</taxon>
        <taxon>Metazoa</taxon>
        <taxon>Ecdysozoa</taxon>
        <taxon>Arthropoda</taxon>
        <taxon>Chelicerata</taxon>
        <taxon>Arachnida</taxon>
        <taxon>Araneae</taxon>
        <taxon>Araneomorphae</taxon>
        <taxon>Entelegynae</taxon>
        <taxon>Araneoidea</taxon>
        <taxon>Nephilidae</taxon>
        <taxon>Trichonephila</taxon>
    </lineage>
</organism>
<dbReference type="Pfam" id="PF17919">
    <property type="entry name" value="RT_RNaseH_2"/>
    <property type="match status" value="1"/>
</dbReference>
<dbReference type="Pfam" id="PF23055">
    <property type="entry name" value="DUF7041"/>
    <property type="match status" value="1"/>
</dbReference>
<evidence type="ECO:0000313" key="3">
    <source>
        <dbReference type="EMBL" id="GFQ96713.1"/>
    </source>
</evidence>
<dbReference type="PANTHER" id="PTHR33064">
    <property type="entry name" value="POL PROTEIN"/>
    <property type="match status" value="1"/>
</dbReference>
<dbReference type="PROSITE" id="PS50878">
    <property type="entry name" value="RT_POL"/>
    <property type="match status" value="1"/>
</dbReference>
<dbReference type="Pfam" id="PF00078">
    <property type="entry name" value="RVT_1"/>
    <property type="match status" value="1"/>
</dbReference>
<dbReference type="SUPFAM" id="SSF56672">
    <property type="entry name" value="DNA/RNA polymerases"/>
    <property type="match status" value="1"/>
</dbReference>
<dbReference type="FunFam" id="3.30.70.270:FF:000020">
    <property type="entry name" value="Transposon Tf2-6 polyprotein-like Protein"/>
    <property type="match status" value="1"/>
</dbReference>
<dbReference type="PANTHER" id="PTHR33064:SF37">
    <property type="entry name" value="RIBONUCLEASE H"/>
    <property type="match status" value="1"/>
</dbReference>
<name>A0A8X6G6J9_TRICU</name>
<accession>A0A8X6G6J9</accession>
<evidence type="ECO:0000256" key="1">
    <source>
        <dbReference type="ARBA" id="ARBA00012493"/>
    </source>
</evidence>
<proteinExistence type="predicted"/>
<gene>
    <name evidence="3" type="primary">TY3B-G</name>
    <name evidence="3" type="ORF">TNCT_157351</name>
</gene>
<dbReference type="OrthoDB" id="9950135at2759"/>
<feature type="domain" description="Reverse transcriptase" evidence="2">
    <location>
        <begin position="1"/>
        <end position="202"/>
    </location>
</feature>
<dbReference type="EC" id="2.7.7.49" evidence="1"/>
<dbReference type="Gene3D" id="3.30.70.270">
    <property type="match status" value="2"/>
</dbReference>
<dbReference type="InterPro" id="IPR055469">
    <property type="entry name" value="DUF7041"/>
</dbReference>
<dbReference type="InterPro" id="IPR043502">
    <property type="entry name" value="DNA/RNA_pol_sf"/>
</dbReference>
<dbReference type="GO" id="GO:0003964">
    <property type="term" value="F:RNA-directed DNA polymerase activity"/>
    <property type="evidence" value="ECO:0007669"/>
    <property type="project" value="UniProtKB-EC"/>
</dbReference>
<dbReference type="Proteomes" id="UP000887116">
    <property type="component" value="Unassembled WGS sequence"/>
</dbReference>
<sequence>MNRSSESRSHENISAESSEINRVAVKPPSFWRNKPNLWFFQLEAQFDVTNITQDQTKYNIVLSALNEHILDFIEDILSNPPTENKNIALKSALTFNDSEEAKLKKFLGDCRPSNLLRQMKSLAGSKISEKFLKTLWFRDSLFRDLPYCFVYIDDIIIASLNLDEHISHLKEIFQRLTENGLVLDISKCIFAKPEVDFLGHHVSASGIRPTTERIQAILDFNRPSTVKQLRRFLGMLNFYLRFLPNAAKHQTKLNDFLVGIKEKKNKSIDWDEDSIKAFKYCKEQLSESTTLAHPVSNAHLAIMVDASDNAVGGVMQQYVSNQGRIYVWA</sequence>
<evidence type="ECO:0000259" key="2">
    <source>
        <dbReference type="PROSITE" id="PS50878"/>
    </source>
</evidence>
<keyword evidence="4" id="KW-1185">Reference proteome</keyword>
<dbReference type="FunFam" id="3.30.70.270:FF:000003">
    <property type="entry name" value="Transposon Ty3-G Gag-Pol polyprotein"/>
    <property type="match status" value="1"/>
</dbReference>
<reference evidence="3" key="1">
    <citation type="submission" date="2020-07" db="EMBL/GenBank/DDBJ databases">
        <title>Multicomponent nature underlies the extraordinary mechanical properties of spider dragline silk.</title>
        <authorList>
            <person name="Kono N."/>
            <person name="Nakamura H."/>
            <person name="Mori M."/>
            <person name="Yoshida Y."/>
            <person name="Ohtoshi R."/>
            <person name="Malay A.D."/>
            <person name="Moran D.A.P."/>
            <person name="Tomita M."/>
            <person name="Numata K."/>
            <person name="Arakawa K."/>
        </authorList>
    </citation>
    <scope>NUCLEOTIDE SEQUENCE</scope>
</reference>
<dbReference type="InterPro" id="IPR043128">
    <property type="entry name" value="Rev_trsase/Diguanyl_cyclase"/>
</dbReference>